<feature type="compositionally biased region" description="Basic and acidic residues" evidence="4">
    <location>
        <begin position="257"/>
        <end position="269"/>
    </location>
</feature>
<feature type="compositionally biased region" description="Polar residues" evidence="4">
    <location>
        <begin position="309"/>
        <end position="327"/>
    </location>
</feature>
<feature type="compositionally biased region" description="Low complexity" evidence="4">
    <location>
        <begin position="274"/>
        <end position="292"/>
    </location>
</feature>
<protein>
    <recommendedName>
        <fullName evidence="5">CHHC U11-48K-type domain-containing protein</fullName>
    </recommendedName>
</protein>
<comment type="caution">
    <text evidence="6">The sequence shown here is derived from an EMBL/GenBank/DDBJ whole genome shotgun (WGS) entry which is preliminary data.</text>
</comment>
<dbReference type="SUPFAM" id="SSF57667">
    <property type="entry name" value="beta-beta-alpha zinc fingers"/>
    <property type="match status" value="1"/>
</dbReference>
<dbReference type="PROSITE" id="PS51800">
    <property type="entry name" value="ZF_CHHC_U11_48K"/>
    <property type="match status" value="1"/>
</dbReference>
<evidence type="ECO:0000256" key="1">
    <source>
        <dbReference type="ARBA" id="ARBA00022723"/>
    </source>
</evidence>
<feature type="compositionally biased region" description="Basic and acidic residues" evidence="4">
    <location>
        <begin position="170"/>
        <end position="179"/>
    </location>
</feature>
<evidence type="ECO:0000256" key="4">
    <source>
        <dbReference type="SAM" id="MobiDB-lite"/>
    </source>
</evidence>
<gene>
    <name evidence="6" type="ORF">HPB52_005652</name>
</gene>
<dbReference type="AlphaFoldDB" id="A0A9D4QHS1"/>
<evidence type="ECO:0000313" key="6">
    <source>
        <dbReference type="EMBL" id="KAH7982559.1"/>
    </source>
</evidence>
<dbReference type="VEuPathDB" id="VectorBase:RSAN_040220"/>
<keyword evidence="2" id="KW-0863">Zinc-finger</keyword>
<dbReference type="Pfam" id="PF05253">
    <property type="entry name" value="zf-U11-48K"/>
    <property type="match status" value="1"/>
</dbReference>
<dbReference type="Proteomes" id="UP000821837">
    <property type="component" value="Chromosome 1"/>
</dbReference>
<proteinExistence type="predicted"/>
<evidence type="ECO:0000256" key="3">
    <source>
        <dbReference type="ARBA" id="ARBA00022833"/>
    </source>
</evidence>
<feature type="compositionally biased region" description="Basic residues" evidence="4">
    <location>
        <begin position="243"/>
        <end position="252"/>
    </location>
</feature>
<reference evidence="6" key="1">
    <citation type="journal article" date="2020" name="Cell">
        <title>Large-Scale Comparative Analyses of Tick Genomes Elucidate Their Genetic Diversity and Vector Capacities.</title>
        <authorList>
            <consortium name="Tick Genome and Microbiome Consortium (TIGMIC)"/>
            <person name="Jia N."/>
            <person name="Wang J."/>
            <person name="Shi W."/>
            <person name="Du L."/>
            <person name="Sun Y."/>
            <person name="Zhan W."/>
            <person name="Jiang J.F."/>
            <person name="Wang Q."/>
            <person name="Zhang B."/>
            <person name="Ji P."/>
            <person name="Bell-Sakyi L."/>
            <person name="Cui X.M."/>
            <person name="Yuan T.T."/>
            <person name="Jiang B.G."/>
            <person name="Yang W.F."/>
            <person name="Lam T.T."/>
            <person name="Chang Q.C."/>
            <person name="Ding S.J."/>
            <person name="Wang X.J."/>
            <person name="Zhu J.G."/>
            <person name="Ruan X.D."/>
            <person name="Zhao L."/>
            <person name="Wei J.T."/>
            <person name="Ye R.Z."/>
            <person name="Que T.C."/>
            <person name="Du C.H."/>
            <person name="Zhou Y.H."/>
            <person name="Cheng J.X."/>
            <person name="Dai P.F."/>
            <person name="Guo W.B."/>
            <person name="Han X.H."/>
            <person name="Huang E.J."/>
            <person name="Li L.F."/>
            <person name="Wei W."/>
            <person name="Gao Y.C."/>
            <person name="Liu J.Z."/>
            <person name="Shao H.Z."/>
            <person name="Wang X."/>
            <person name="Wang C.C."/>
            <person name="Yang T.C."/>
            <person name="Huo Q.B."/>
            <person name="Li W."/>
            <person name="Chen H.Y."/>
            <person name="Chen S.E."/>
            <person name="Zhou L.G."/>
            <person name="Ni X.B."/>
            <person name="Tian J.H."/>
            <person name="Sheng Y."/>
            <person name="Liu T."/>
            <person name="Pan Y.S."/>
            <person name="Xia L.Y."/>
            <person name="Li J."/>
            <person name="Zhao F."/>
            <person name="Cao W.C."/>
        </authorList>
    </citation>
    <scope>NUCLEOTIDE SEQUENCE</scope>
    <source>
        <strain evidence="6">Rsan-2018</strain>
    </source>
</reference>
<evidence type="ECO:0000313" key="7">
    <source>
        <dbReference type="Proteomes" id="UP000821837"/>
    </source>
</evidence>
<sequence>MSSFSDDQLGLVQCPYNPEHKVKRSRFDSHVSRCRRQVGRPCLRPCLFNPSHLVPSKATEFYRHLETCPDRSSTLPVPQSREDVESEYVVPVASRASPSVPEPEEQWEVGAPTTSEPRQPPVPPVFRQVHGLSFAERRVHYRSLFANQVDYAPPKQPKDKATCSNQSTHAVREQAEARKPRGAQAASPRTVADGVNWPSCSQASQVQTSHAPTGKSWAQMVAHATDRQPRRTQPNQPCSTKARQVRGAHAKQARGAEAGHLRGAQDSKARRTQARQAGGAQARLPRGAQAGQPRGVQARHSRGAHDSALSGTQDSPLRGTQATQSRGAQADNPRVFHAAQNQRLGGQASATPVQTWADLFRNRTPASGNRDVDGLAESLKGLGSSGPNEQ</sequence>
<dbReference type="EMBL" id="JABSTV010001245">
    <property type="protein sequence ID" value="KAH7982559.1"/>
    <property type="molecule type" value="Genomic_DNA"/>
</dbReference>
<keyword evidence="1" id="KW-0479">Metal-binding</keyword>
<feature type="region of interest" description="Disordered" evidence="4">
    <location>
        <begin position="150"/>
        <end position="390"/>
    </location>
</feature>
<dbReference type="InterPro" id="IPR036236">
    <property type="entry name" value="Znf_C2H2_sf"/>
</dbReference>
<feature type="compositionally biased region" description="Polar residues" evidence="4">
    <location>
        <begin position="198"/>
        <end position="211"/>
    </location>
</feature>
<accession>A0A9D4QHS1</accession>
<feature type="region of interest" description="Disordered" evidence="4">
    <location>
        <begin position="94"/>
        <end position="123"/>
    </location>
</feature>
<feature type="compositionally biased region" description="Polar residues" evidence="4">
    <location>
        <begin position="339"/>
        <end position="354"/>
    </location>
</feature>
<dbReference type="InterPro" id="IPR022776">
    <property type="entry name" value="TRM13/UPF0224_CHHC_Znf_dom"/>
</dbReference>
<evidence type="ECO:0000259" key="5">
    <source>
        <dbReference type="PROSITE" id="PS51800"/>
    </source>
</evidence>
<evidence type="ECO:0000256" key="2">
    <source>
        <dbReference type="ARBA" id="ARBA00022771"/>
    </source>
</evidence>
<reference evidence="6" key="2">
    <citation type="submission" date="2021-09" db="EMBL/GenBank/DDBJ databases">
        <authorList>
            <person name="Jia N."/>
            <person name="Wang J."/>
            <person name="Shi W."/>
            <person name="Du L."/>
            <person name="Sun Y."/>
            <person name="Zhan W."/>
            <person name="Jiang J."/>
            <person name="Wang Q."/>
            <person name="Zhang B."/>
            <person name="Ji P."/>
            <person name="Sakyi L.B."/>
            <person name="Cui X."/>
            <person name="Yuan T."/>
            <person name="Jiang B."/>
            <person name="Yang W."/>
            <person name="Lam T.T.-Y."/>
            <person name="Chang Q."/>
            <person name="Ding S."/>
            <person name="Wang X."/>
            <person name="Zhu J."/>
            <person name="Ruan X."/>
            <person name="Zhao L."/>
            <person name="Wei J."/>
            <person name="Que T."/>
            <person name="Du C."/>
            <person name="Cheng J."/>
            <person name="Dai P."/>
            <person name="Han X."/>
            <person name="Huang E."/>
            <person name="Gao Y."/>
            <person name="Liu J."/>
            <person name="Shao H."/>
            <person name="Ye R."/>
            <person name="Li L."/>
            <person name="Wei W."/>
            <person name="Wang X."/>
            <person name="Wang C."/>
            <person name="Huo Q."/>
            <person name="Li W."/>
            <person name="Guo W."/>
            <person name="Chen H."/>
            <person name="Chen S."/>
            <person name="Zhou L."/>
            <person name="Zhou L."/>
            <person name="Ni X."/>
            <person name="Tian J."/>
            <person name="Zhou Y."/>
            <person name="Sheng Y."/>
            <person name="Liu T."/>
            <person name="Pan Y."/>
            <person name="Xia L."/>
            <person name="Li J."/>
            <person name="Zhao F."/>
            <person name="Cao W."/>
        </authorList>
    </citation>
    <scope>NUCLEOTIDE SEQUENCE</scope>
    <source>
        <strain evidence="6">Rsan-2018</strain>
        <tissue evidence="6">Larvae</tissue>
    </source>
</reference>
<feature type="compositionally biased region" description="Polar residues" evidence="4">
    <location>
        <begin position="231"/>
        <end position="242"/>
    </location>
</feature>
<keyword evidence="7" id="KW-1185">Reference proteome</keyword>
<feature type="domain" description="CHHC U11-48K-type" evidence="5">
    <location>
        <begin position="11"/>
        <end position="38"/>
    </location>
</feature>
<keyword evidence="3" id="KW-0862">Zinc</keyword>
<name>A0A9D4QHS1_RHISA</name>
<dbReference type="GO" id="GO:0008270">
    <property type="term" value="F:zinc ion binding"/>
    <property type="evidence" value="ECO:0007669"/>
    <property type="project" value="UniProtKB-KW"/>
</dbReference>
<organism evidence="6 7">
    <name type="scientific">Rhipicephalus sanguineus</name>
    <name type="common">Brown dog tick</name>
    <name type="synonym">Ixodes sanguineus</name>
    <dbReference type="NCBI Taxonomy" id="34632"/>
    <lineage>
        <taxon>Eukaryota</taxon>
        <taxon>Metazoa</taxon>
        <taxon>Ecdysozoa</taxon>
        <taxon>Arthropoda</taxon>
        <taxon>Chelicerata</taxon>
        <taxon>Arachnida</taxon>
        <taxon>Acari</taxon>
        <taxon>Parasitiformes</taxon>
        <taxon>Ixodida</taxon>
        <taxon>Ixodoidea</taxon>
        <taxon>Ixodidae</taxon>
        <taxon>Rhipicephalinae</taxon>
        <taxon>Rhipicephalus</taxon>
        <taxon>Rhipicephalus</taxon>
    </lineage>
</organism>